<gene>
    <name evidence="2" type="ORF">ISU02_00410</name>
</gene>
<sequence>MKKKLSISLFILFFLIPAVNSFAEDDKASIVTFDVTINDTSINTINSQYPLIVYKDITYFPLTWGYCRWLGLDIDWDEEKGLKINKNNQFYSYETYEKIINNINKDHEITLPTYPIFINDVLIDNDTETWPFIVFRDITYFPLTWDLAVETFEWDYSWDEERGLIINKEGAIKDKEINLLSLINDLVYIRDYKFEAEIYEKKSKALISTTNGLKTSVINNEELNCELNFENLSIDYYGDRISVKSMGVSYIIPDYNINGYGIDYAGSKNSRFMGSFIMDAIEYGMMKTLFNCSFVGDDKEKIISIEEKDTTNNMEKWLIKYQQEDPYTKEINTIEALIGISNNKIEIISIEDAAYLYEIDILY</sequence>
<dbReference type="RefSeq" id="WP_194699802.1">
    <property type="nucleotide sequence ID" value="NZ_JADKNH010000001.1"/>
</dbReference>
<dbReference type="EMBL" id="JADKNH010000001">
    <property type="protein sequence ID" value="MBF4691554.1"/>
    <property type="molecule type" value="Genomic_DNA"/>
</dbReference>
<evidence type="ECO:0000256" key="1">
    <source>
        <dbReference type="SAM" id="SignalP"/>
    </source>
</evidence>
<proteinExistence type="predicted"/>
<protein>
    <recommendedName>
        <fullName evidence="4">Copper amine oxidase-like N-terminal domain-containing protein</fullName>
    </recommendedName>
</protein>
<reference evidence="2 3" key="1">
    <citation type="submission" date="2020-11" db="EMBL/GenBank/DDBJ databases">
        <title>Fusibacter basophilias sp. nov.</title>
        <authorList>
            <person name="Qiu D."/>
        </authorList>
    </citation>
    <scope>NUCLEOTIDE SEQUENCE [LARGE SCALE GENOMIC DNA]</scope>
    <source>
        <strain evidence="2 3">Q10-2</strain>
    </source>
</reference>
<evidence type="ECO:0000313" key="2">
    <source>
        <dbReference type="EMBL" id="MBF4691554.1"/>
    </source>
</evidence>
<feature type="signal peptide" evidence="1">
    <location>
        <begin position="1"/>
        <end position="23"/>
    </location>
</feature>
<evidence type="ECO:0008006" key="4">
    <source>
        <dbReference type="Google" id="ProtNLM"/>
    </source>
</evidence>
<accession>A0ABR9ZMD0</accession>
<feature type="chain" id="PRO_5046776493" description="Copper amine oxidase-like N-terminal domain-containing protein" evidence="1">
    <location>
        <begin position="24"/>
        <end position="363"/>
    </location>
</feature>
<organism evidence="2 3">
    <name type="scientific">Fusibacter ferrireducens</name>
    <dbReference type="NCBI Taxonomy" id="2785058"/>
    <lineage>
        <taxon>Bacteria</taxon>
        <taxon>Bacillati</taxon>
        <taxon>Bacillota</taxon>
        <taxon>Clostridia</taxon>
        <taxon>Eubacteriales</taxon>
        <taxon>Eubacteriales Family XII. Incertae Sedis</taxon>
        <taxon>Fusibacter</taxon>
    </lineage>
</organism>
<keyword evidence="1" id="KW-0732">Signal</keyword>
<keyword evidence="3" id="KW-1185">Reference proteome</keyword>
<comment type="caution">
    <text evidence="2">The sequence shown here is derived from an EMBL/GenBank/DDBJ whole genome shotgun (WGS) entry which is preliminary data.</text>
</comment>
<evidence type="ECO:0000313" key="3">
    <source>
        <dbReference type="Proteomes" id="UP000614200"/>
    </source>
</evidence>
<dbReference type="Proteomes" id="UP000614200">
    <property type="component" value="Unassembled WGS sequence"/>
</dbReference>
<name>A0ABR9ZMD0_9FIRM</name>